<evidence type="ECO:0000313" key="1">
    <source>
        <dbReference type="EMBL" id="OHA17648.1"/>
    </source>
</evidence>
<dbReference type="Proteomes" id="UP000178873">
    <property type="component" value="Unassembled WGS sequence"/>
</dbReference>
<reference evidence="1 2" key="1">
    <citation type="journal article" date="2016" name="Nat. Commun.">
        <title>Thousands of microbial genomes shed light on interconnected biogeochemical processes in an aquifer system.</title>
        <authorList>
            <person name="Anantharaman K."/>
            <person name="Brown C.T."/>
            <person name="Hug L.A."/>
            <person name="Sharon I."/>
            <person name="Castelle C.J."/>
            <person name="Probst A.J."/>
            <person name="Thomas B.C."/>
            <person name="Singh A."/>
            <person name="Wilkins M.J."/>
            <person name="Karaoz U."/>
            <person name="Brodie E.L."/>
            <person name="Williams K.H."/>
            <person name="Hubbard S.S."/>
            <person name="Banfield J.F."/>
        </authorList>
    </citation>
    <scope>NUCLEOTIDE SEQUENCE [LARGE SCALE GENOMIC DNA]</scope>
</reference>
<dbReference type="EMBL" id="MHRF01000013">
    <property type="protein sequence ID" value="OHA17648.1"/>
    <property type="molecule type" value="Genomic_DNA"/>
</dbReference>
<name>A0A1G2M190_9BACT</name>
<gene>
    <name evidence="1" type="ORF">A2664_03445</name>
</gene>
<accession>A0A1G2M190</accession>
<dbReference type="AlphaFoldDB" id="A0A1G2M190"/>
<dbReference type="STRING" id="1802301.A2664_03445"/>
<evidence type="ECO:0000313" key="2">
    <source>
        <dbReference type="Proteomes" id="UP000178873"/>
    </source>
</evidence>
<sequence>MSLLERPNQPRSFSKPMKTLLNLGVRSVQFLRFKIFYPIYTQFISVCFVGKRDERMWELRRSIRLILDPAGCDRAQNHCATCDHIIKHYRLTLAEGGYSGSMSQLFAEAIASEIRARKREEATLARKDDWISGTAQWP</sequence>
<protein>
    <submittedName>
        <fullName evidence="1">Uncharacterized protein</fullName>
    </submittedName>
</protein>
<proteinExistence type="predicted"/>
<organism evidence="1 2">
    <name type="scientific">Candidatus Taylorbacteria bacterium RIFCSPHIGHO2_01_FULL_46_22b</name>
    <dbReference type="NCBI Taxonomy" id="1802301"/>
    <lineage>
        <taxon>Bacteria</taxon>
        <taxon>Candidatus Tayloriibacteriota</taxon>
    </lineage>
</organism>
<comment type="caution">
    <text evidence="1">The sequence shown here is derived from an EMBL/GenBank/DDBJ whole genome shotgun (WGS) entry which is preliminary data.</text>
</comment>